<evidence type="ECO:0000256" key="2">
    <source>
        <dbReference type="ARBA" id="ARBA00022527"/>
    </source>
</evidence>
<evidence type="ECO:0008006" key="25">
    <source>
        <dbReference type="Google" id="ProtNLM"/>
    </source>
</evidence>
<dbReference type="Gene3D" id="3.30.430.20">
    <property type="entry name" value="Gnk2 domain, C-X8-C-X2-C motif"/>
    <property type="match status" value="2"/>
</dbReference>
<dbReference type="FunFam" id="1.10.510.10:FF:000336">
    <property type="entry name" value="Cysteine-rich receptor-like protein kinase 2"/>
    <property type="match status" value="1"/>
</dbReference>
<dbReference type="EnsemblPlants" id="OPUNC11G10990.2">
    <property type="protein sequence ID" value="OPUNC11G10990.2"/>
    <property type="gene ID" value="OPUNC11G10990"/>
</dbReference>
<comment type="subcellular location">
    <subcellularLocation>
        <location evidence="1">Membrane</location>
        <topology evidence="1">Single-pass membrane protein</topology>
    </subcellularLocation>
</comment>
<dbReference type="PANTHER" id="PTHR47973">
    <property type="entry name" value="CYSTEINE-RICH RECEPTOR-LIKE PROTEIN KINASE 3"/>
    <property type="match status" value="1"/>
</dbReference>
<sequence>MDRLLLAPAAVALLVVVVASVWLPDAAAADPQITLLNLGCSQYNATPAAAFLAALNATFAVLRANLSSVGGGGFATAAEPRAAAPAFAMAQCRPYVAGADCVACFDAAAWRLRAKCGAANGGRAILDGCAVRYESAAFFDGPATLPGNMQICNGTAVADGFFADAARGLVGDLAAAAPRAPGLAAASARGGVYAVAQCVETVGEGGCVQCLAVAARNIDGCPPDSDGRAVDAGCFMRYSRKPFFPANATIDLAPYLRSPGKSNHKGAIIGGILGGVAFLFLVGLLALLWTWRSRKLLKPRRGDILGATELQGPISFYYKDLKVATNNFSEQSKLGEGGFGDVFKALLKNGKTVAVKRLTVMETSRAKADFESEVKLISNVHHRNLVRLLGCASKGSECLLVYEYMANGSLDKFLFGEKSGTLNWKQRFNIIVGMARGLAYLHEEFHVRIIHRDIKSSNVLLDDEFQPKIADFGLARLIPDDHSHLSTNFAGTLGYTAPEYAIHGQLSEKVDTYGFGVVTLEIIGGRKLNDARLEPDSQYLLEWAWKLYEDNNLIQLVDRSLDTEEYNHEEVKRIIEIALLCTQSAVASRPIMSDVVVLLLTRNAPEFQPTRPTFIDATRRVPGETSTSSSSSASKATVSISQISAR</sequence>
<dbReference type="GO" id="GO:0004674">
    <property type="term" value="F:protein serine/threonine kinase activity"/>
    <property type="evidence" value="ECO:0007669"/>
    <property type="project" value="UniProtKB-KW"/>
</dbReference>
<feature type="binding site" evidence="17">
    <location>
        <position position="356"/>
    </location>
    <ligand>
        <name>ATP</name>
        <dbReference type="ChEBI" id="CHEBI:30616"/>
    </ligand>
</feature>
<feature type="compositionally biased region" description="Low complexity" evidence="18">
    <location>
        <begin position="625"/>
        <end position="646"/>
    </location>
</feature>
<feature type="signal peptide" evidence="20">
    <location>
        <begin position="1"/>
        <end position="28"/>
    </location>
</feature>
<dbReference type="Gene3D" id="3.30.200.20">
    <property type="entry name" value="Phosphorylase Kinase, domain 1"/>
    <property type="match status" value="1"/>
</dbReference>
<evidence type="ECO:0000256" key="10">
    <source>
        <dbReference type="ARBA" id="ARBA00022840"/>
    </source>
</evidence>
<evidence type="ECO:0000313" key="24">
    <source>
        <dbReference type="Proteomes" id="UP000026962"/>
    </source>
</evidence>
<dbReference type="FunFam" id="3.30.200.20:FF:000177">
    <property type="entry name" value="Cysteine-rich receptor-like protein kinase 2"/>
    <property type="match status" value="1"/>
</dbReference>
<evidence type="ECO:0000256" key="11">
    <source>
        <dbReference type="ARBA" id="ARBA00022989"/>
    </source>
</evidence>
<evidence type="ECO:0000313" key="23">
    <source>
        <dbReference type="EnsemblPlants" id="OPUNC11G10990.2"/>
    </source>
</evidence>
<evidence type="ECO:0000256" key="19">
    <source>
        <dbReference type="SAM" id="Phobius"/>
    </source>
</evidence>
<keyword evidence="24" id="KW-1185">Reference proteome</keyword>
<dbReference type="PROSITE" id="PS51473">
    <property type="entry name" value="GNK2"/>
    <property type="match status" value="2"/>
</dbReference>
<dbReference type="InterPro" id="IPR052059">
    <property type="entry name" value="CR_Ser/Thr_kinase"/>
</dbReference>
<evidence type="ECO:0000256" key="3">
    <source>
        <dbReference type="ARBA" id="ARBA00022553"/>
    </source>
</evidence>
<evidence type="ECO:0000259" key="22">
    <source>
        <dbReference type="PROSITE" id="PS51473"/>
    </source>
</evidence>
<keyword evidence="9" id="KW-0418">Kinase</keyword>
<dbReference type="Gramene" id="OPUNC11G10990.2">
    <property type="protein sequence ID" value="OPUNC11G10990.2"/>
    <property type="gene ID" value="OPUNC11G10990"/>
</dbReference>
<feature type="domain" description="Protein kinase" evidence="21">
    <location>
        <begin position="328"/>
        <end position="580"/>
    </location>
</feature>
<dbReference type="InterPro" id="IPR011009">
    <property type="entry name" value="Kinase-like_dom_sf"/>
</dbReference>
<organism evidence="23">
    <name type="scientific">Oryza punctata</name>
    <name type="common">Red rice</name>
    <dbReference type="NCBI Taxonomy" id="4537"/>
    <lineage>
        <taxon>Eukaryota</taxon>
        <taxon>Viridiplantae</taxon>
        <taxon>Streptophyta</taxon>
        <taxon>Embryophyta</taxon>
        <taxon>Tracheophyta</taxon>
        <taxon>Spermatophyta</taxon>
        <taxon>Magnoliopsida</taxon>
        <taxon>Liliopsida</taxon>
        <taxon>Poales</taxon>
        <taxon>Poaceae</taxon>
        <taxon>BOP clade</taxon>
        <taxon>Oryzoideae</taxon>
        <taxon>Oryzeae</taxon>
        <taxon>Oryzinae</taxon>
        <taxon>Oryza</taxon>
    </lineage>
</organism>
<name>A0A0E0MFB1_ORYPU</name>
<dbReference type="AlphaFoldDB" id="A0A0E0MFB1"/>
<protein>
    <recommendedName>
        <fullName evidence="25">Protein kinase domain-containing protein</fullName>
    </recommendedName>
</protein>
<evidence type="ECO:0000256" key="16">
    <source>
        <dbReference type="ARBA" id="ARBA00047951"/>
    </source>
</evidence>
<accession>A0A0E0MFB1</accession>
<keyword evidence="8 17" id="KW-0547">Nucleotide-binding</keyword>
<evidence type="ECO:0000256" key="1">
    <source>
        <dbReference type="ARBA" id="ARBA00004167"/>
    </source>
</evidence>
<evidence type="ECO:0000256" key="5">
    <source>
        <dbReference type="ARBA" id="ARBA00022692"/>
    </source>
</evidence>
<keyword evidence="3" id="KW-0597">Phosphoprotein</keyword>
<keyword evidence="13" id="KW-0675">Receptor</keyword>
<feature type="chain" id="PRO_5002367781" description="Protein kinase domain-containing protein" evidence="20">
    <location>
        <begin position="29"/>
        <end position="646"/>
    </location>
</feature>
<feature type="domain" description="Gnk2-homologous" evidence="22">
    <location>
        <begin position="33"/>
        <end position="138"/>
    </location>
</feature>
<comment type="catalytic activity">
    <reaction evidence="16">
        <text>L-threonyl-[protein] + ATP = O-phospho-L-threonyl-[protein] + ADP + H(+)</text>
        <dbReference type="Rhea" id="RHEA:46608"/>
        <dbReference type="Rhea" id="RHEA-COMP:11060"/>
        <dbReference type="Rhea" id="RHEA-COMP:11605"/>
        <dbReference type="ChEBI" id="CHEBI:15378"/>
        <dbReference type="ChEBI" id="CHEBI:30013"/>
        <dbReference type="ChEBI" id="CHEBI:30616"/>
        <dbReference type="ChEBI" id="CHEBI:61977"/>
        <dbReference type="ChEBI" id="CHEBI:456216"/>
    </reaction>
</comment>
<proteinExistence type="predicted"/>
<dbReference type="InterPro" id="IPR002902">
    <property type="entry name" value="GNK2"/>
</dbReference>
<dbReference type="GO" id="GO:0005524">
    <property type="term" value="F:ATP binding"/>
    <property type="evidence" value="ECO:0007669"/>
    <property type="project" value="UniProtKB-UniRule"/>
</dbReference>
<evidence type="ECO:0000256" key="14">
    <source>
        <dbReference type="ARBA" id="ARBA00023180"/>
    </source>
</evidence>
<keyword evidence="14" id="KW-0325">Glycoprotein</keyword>
<evidence type="ECO:0000256" key="15">
    <source>
        <dbReference type="ARBA" id="ARBA00047558"/>
    </source>
</evidence>
<evidence type="ECO:0000256" key="12">
    <source>
        <dbReference type="ARBA" id="ARBA00023136"/>
    </source>
</evidence>
<dbReference type="PROSITE" id="PS50011">
    <property type="entry name" value="PROTEIN_KINASE_DOM"/>
    <property type="match status" value="1"/>
</dbReference>
<evidence type="ECO:0000259" key="21">
    <source>
        <dbReference type="PROSITE" id="PS50011"/>
    </source>
</evidence>
<keyword evidence="10 17" id="KW-0067">ATP-binding</keyword>
<dbReference type="InterPro" id="IPR008271">
    <property type="entry name" value="Ser/Thr_kinase_AS"/>
</dbReference>
<dbReference type="InterPro" id="IPR038408">
    <property type="entry name" value="GNK2_sf"/>
</dbReference>
<keyword evidence="6 20" id="KW-0732">Signal</keyword>
<dbReference type="STRING" id="4537.A0A0E0MFB1"/>
<dbReference type="SMART" id="SM00220">
    <property type="entry name" value="S_TKc"/>
    <property type="match status" value="1"/>
</dbReference>
<evidence type="ECO:0000256" key="8">
    <source>
        <dbReference type="ARBA" id="ARBA00022741"/>
    </source>
</evidence>
<evidence type="ECO:0000256" key="9">
    <source>
        <dbReference type="ARBA" id="ARBA00022777"/>
    </source>
</evidence>
<feature type="region of interest" description="Disordered" evidence="18">
    <location>
        <begin position="616"/>
        <end position="646"/>
    </location>
</feature>
<evidence type="ECO:0000256" key="7">
    <source>
        <dbReference type="ARBA" id="ARBA00022737"/>
    </source>
</evidence>
<keyword evidence="12 19" id="KW-0472">Membrane</keyword>
<dbReference type="PROSITE" id="PS00107">
    <property type="entry name" value="PROTEIN_KINASE_ATP"/>
    <property type="match status" value="1"/>
</dbReference>
<keyword evidence="2" id="KW-0723">Serine/threonine-protein kinase</keyword>
<keyword evidence="11 19" id="KW-1133">Transmembrane helix</keyword>
<dbReference type="InterPro" id="IPR000719">
    <property type="entry name" value="Prot_kinase_dom"/>
</dbReference>
<keyword evidence="4" id="KW-0808">Transferase</keyword>
<dbReference type="HOGENOM" id="CLU_000288_35_4_1"/>
<dbReference type="InterPro" id="IPR017441">
    <property type="entry name" value="Protein_kinase_ATP_BS"/>
</dbReference>
<dbReference type="GO" id="GO:0016020">
    <property type="term" value="C:membrane"/>
    <property type="evidence" value="ECO:0007669"/>
    <property type="project" value="UniProtKB-SubCell"/>
</dbReference>
<feature type="transmembrane region" description="Helical" evidence="19">
    <location>
        <begin position="267"/>
        <end position="291"/>
    </location>
</feature>
<dbReference type="SUPFAM" id="SSF56112">
    <property type="entry name" value="Protein kinase-like (PK-like)"/>
    <property type="match status" value="1"/>
</dbReference>
<dbReference type="Pfam" id="PF07714">
    <property type="entry name" value="PK_Tyr_Ser-Thr"/>
    <property type="match status" value="1"/>
</dbReference>
<evidence type="ECO:0000256" key="18">
    <source>
        <dbReference type="SAM" id="MobiDB-lite"/>
    </source>
</evidence>
<evidence type="ECO:0000256" key="6">
    <source>
        <dbReference type="ARBA" id="ARBA00022729"/>
    </source>
</evidence>
<dbReference type="InterPro" id="IPR001245">
    <property type="entry name" value="Ser-Thr/Tyr_kinase_cat_dom"/>
</dbReference>
<feature type="domain" description="Gnk2-homologous" evidence="22">
    <location>
        <begin position="144"/>
        <end position="243"/>
    </location>
</feature>
<dbReference type="PROSITE" id="PS00108">
    <property type="entry name" value="PROTEIN_KINASE_ST"/>
    <property type="match status" value="1"/>
</dbReference>
<evidence type="ECO:0000256" key="17">
    <source>
        <dbReference type="PROSITE-ProRule" id="PRU10141"/>
    </source>
</evidence>
<dbReference type="FunFam" id="3.30.430.20:FF:000015">
    <property type="entry name" value="Cysteine-rich receptor-like protein kinase 3"/>
    <property type="match status" value="1"/>
</dbReference>
<dbReference type="CDD" id="cd23509">
    <property type="entry name" value="Gnk2-like"/>
    <property type="match status" value="2"/>
</dbReference>
<keyword evidence="7" id="KW-0677">Repeat</keyword>
<dbReference type="CDD" id="cd14066">
    <property type="entry name" value="STKc_IRAK"/>
    <property type="match status" value="1"/>
</dbReference>
<reference evidence="23" key="1">
    <citation type="submission" date="2015-04" db="UniProtKB">
        <authorList>
            <consortium name="EnsemblPlants"/>
        </authorList>
    </citation>
    <scope>IDENTIFICATION</scope>
</reference>
<dbReference type="OMA" id="MTREGNS"/>
<dbReference type="Proteomes" id="UP000026962">
    <property type="component" value="Chromosome 11"/>
</dbReference>
<dbReference type="Gene3D" id="1.10.510.10">
    <property type="entry name" value="Transferase(Phosphotransferase) domain 1"/>
    <property type="match status" value="1"/>
</dbReference>
<comment type="catalytic activity">
    <reaction evidence="15">
        <text>L-seryl-[protein] + ATP = O-phospho-L-seryl-[protein] + ADP + H(+)</text>
        <dbReference type="Rhea" id="RHEA:17989"/>
        <dbReference type="Rhea" id="RHEA-COMP:9863"/>
        <dbReference type="Rhea" id="RHEA-COMP:11604"/>
        <dbReference type="ChEBI" id="CHEBI:15378"/>
        <dbReference type="ChEBI" id="CHEBI:29999"/>
        <dbReference type="ChEBI" id="CHEBI:30616"/>
        <dbReference type="ChEBI" id="CHEBI:83421"/>
        <dbReference type="ChEBI" id="CHEBI:456216"/>
    </reaction>
</comment>
<evidence type="ECO:0000256" key="20">
    <source>
        <dbReference type="SAM" id="SignalP"/>
    </source>
</evidence>
<keyword evidence="5 19" id="KW-0812">Transmembrane</keyword>
<evidence type="ECO:0000256" key="13">
    <source>
        <dbReference type="ARBA" id="ARBA00023170"/>
    </source>
</evidence>
<reference evidence="23" key="2">
    <citation type="submission" date="2018-05" db="EMBL/GenBank/DDBJ databases">
        <title>OpunRS2 (Oryza punctata Reference Sequence Version 2).</title>
        <authorList>
            <person name="Zhang J."/>
            <person name="Kudrna D."/>
            <person name="Lee S."/>
            <person name="Talag J."/>
            <person name="Welchert J."/>
            <person name="Wing R.A."/>
        </authorList>
    </citation>
    <scope>NUCLEOTIDE SEQUENCE [LARGE SCALE GENOMIC DNA]</scope>
</reference>
<evidence type="ECO:0000256" key="4">
    <source>
        <dbReference type="ARBA" id="ARBA00022679"/>
    </source>
</evidence>
<dbReference type="Pfam" id="PF01657">
    <property type="entry name" value="Stress-antifung"/>
    <property type="match status" value="2"/>
</dbReference>
<dbReference type="eggNOG" id="ENOG502QWMW">
    <property type="taxonomic scope" value="Eukaryota"/>
</dbReference>